<proteinExistence type="predicted"/>
<organism evidence="2 3">
    <name type="scientific">Stylosanthes scabra</name>
    <dbReference type="NCBI Taxonomy" id="79078"/>
    <lineage>
        <taxon>Eukaryota</taxon>
        <taxon>Viridiplantae</taxon>
        <taxon>Streptophyta</taxon>
        <taxon>Embryophyta</taxon>
        <taxon>Tracheophyta</taxon>
        <taxon>Spermatophyta</taxon>
        <taxon>Magnoliopsida</taxon>
        <taxon>eudicotyledons</taxon>
        <taxon>Gunneridae</taxon>
        <taxon>Pentapetalae</taxon>
        <taxon>rosids</taxon>
        <taxon>fabids</taxon>
        <taxon>Fabales</taxon>
        <taxon>Fabaceae</taxon>
        <taxon>Papilionoideae</taxon>
        <taxon>50 kb inversion clade</taxon>
        <taxon>dalbergioids sensu lato</taxon>
        <taxon>Dalbergieae</taxon>
        <taxon>Pterocarpus clade</taxon>
        <taxon>Stylosanthes</taxon>
    </lineage>
</organism>
<sequence length="253" mass="28162">AIVASSRGKGLRLALPGPIKQSQSTQESGSSTQQSPSQSSQQAKQTKADYAFPIQTLIALQDQGVTKINKKSWAEICSESDEGHSVAQAAKQKTIIPSPQEKAILSKPQNTSITTKPQKAQTNYLPTNKFSNIIQMEPEFWDESPNKSIPNLARWSQFDSSMAYPEKVREWFKNNPKSQKISDLETASFLNQKEQIQAALVGSESKQSIKGKLKQILHLLQEDEQFSPNEESDQECEDSPNEDDCYGINLDDD</sequence>
<protein>
    <submittedName>
        <fullName evidence="2">Uncharacterized protein</fullName>
    </submittedName>
</protein>
<evidence type="ECO:0000313" key="3">
    <source>
        <dbReference type="Proteomes" id="UP001341840"/>
    </source>
</evidence>
<reference evidence="2 3" key="1">
    <citation type="journal article" date="2023" name="Plants (Basel)">
        <title>Bridging the Gap: Combining Genomics and Transcriptomics Approaches to Understand Stylosanthes scabra, an Orphan Legume from the Brazilian Caatinga.</title>
        <authorList>
            <person name="Ferreira-Neto J.R.C."/>
            <person name="da Silva M.D."/>
            <person name="Binneck E."/>
            <person name="de Melo N.F."/>
            <person name="da Silva R.H."/>
            <person name="de Melo A.L.T.M."/>
            <person name="Pandolfi V."/>
            <person name="Bustamante F.O."/>
            <person name="Brasileiro-Vidal A.C."/>
            <person name="Benko-Iseppon A.M."/>
        </authorList>
    </citation>
    <scope>NUCLEOTIDE SEQUENCE [LARGE SCALE GENOMIC DNA]</scope>
    <source>
        <tissue evidence="2">Leaves</tissue>
    </source>
</reference>
<feature type="region of interest" description="Disordered" evidence="1">
    <location>
        <begin position="1"/>
        <end position="46"/>
    </location>
</feature>
<keyword evidence="3" id="KW-1185">Reference proteome</keyword>
<dbReference type="EMBL" id="JASCZI010182381">
    <property type="protein sequence ID" value="MED6187773.1"/>
    <property type="molecule type" value="Genomic_DNA"/>
</dbReference>
<evidence type="ECO:0000256" key="1">
    <source>
        <dbReference type="SAM" id="MobiDB-lite"/>
    </source>
</evidence>
<feature type="compositionally biased region" description="Low complexity" evidence="1">
    <location>
        <begin position="20"/>
        <end position="45"/>
    </location>
</feature>
<gene>
    <name evidence="2" type="ORF">PIB30_079709</name>
</gene>
<dbReference type="Proteomes" id="UP001341840">
    <property type="component" value="Unassembled WGS sequence"/>
</dbReference>
<feature type="non-terminal residue" evidence="2">
    <location>
        <position position="1"/>
    </location>
</feature>
<accession>A0ABU6WUL1</accession>
<evidence type="ECO:0000313" key="2">
    <source>
        <dbReference type="EMBL" id="MED6187773.1"/>
    </source>
</evidence>
<feature type="region of interest" description="Disordered" evidence="1">
    <location>
        <begin position="226"/>
        <end position="253"/>
    </location>
</feature>
<comment type="caution">
    <text evidence="2">The sequence shown here is derived from an EMBL/GenBank/DDBJ whole genome shotgun (WGS) entry which is preliminary data.</text>
</comment>
<name>A0ABU6WUL1_9FABA</name>